<sequence>MHLIDEVEISYFRSFYKFKIRNLKDLNVIFGKNDSGKSNVVRALNLFFSGAPEYTQKFEFPIDFCEKRLAEADLSEDVRKFLYVKVTFNTPPSYRTSLGDQFYVKRQWTVSRGGDYSEELSGHIPGSRKHIVARLLNKIRFIYVPAIKDISIFEILLAGIHETIAGSSEFISAVDDFSGRLHNLTREMFQTLPKEVSASTKIGAPTQLSQLFQTLDFETTAAGESFPKSLTRQRGDGVKVRHIPELLNFISENDKYDYHIWGFEEPENSLDFVASQSESKRLLSLAKGDRVQVFLTTHSPSFYLLEDDGAAKFYIRKDDGGVSTALQGREMERFDAQIAIGEGFYLPAVAESLKNVAAIEAKAKQAEAKISVLQAELAAIATPVVLTEGRTDAQILLTAWRKLREGAPPFAIRSCETGGENAGSGNGGAQSLAIRIKGVASDHPHVVIGLFDYDAEGIRACNFDKNFVDCEIGGYRVKRGMHGKAYAATLPAPSFRNECEEYGNMPIEFLFRDQHLNEEVDGKKLTLNRKKASIMVGQKKVEHLLEDRTHFKDVGSGKADFANVVVPSFDVQAFDAFNAVFEMIEAIIQYDERTGAPS</sequence>
<gene>
    <name evidence="3" type="ORF">GGQ66_002906</name>
</gene>
<dbReference type="PANTHER" id="PTHR43581">
    <property type="entry name" value="ATP/GTP PHOSPHATASE"/>
    <property type="match status" value="1"/>
</dbReference>
<evidence type="ECO:0000313" key="3">
    <source>
        <dbReference type="EMBL" id="MBB4104332.1"/>
    </source>
</evidence>
<evidence type="ECO:0000259" key="2">
    <source>
        <dbReference type="Pfam" id="PF13175"/>
    </source>
</evidence>
<protein>
    <recommendedName>
        <fullName evidence="2">Endonuclease GajA/Old nuclease/RecF-like AAA domain-containing protein</fullName>
    </recommendedName>
</protein>
<dbReference type="RefSeq" id="WP_183793415.1">
    <property type="nucleotide sequence ID" value="NZ_JACIDU010000011.1"/>
</dbReference>
<feature type="domain" description="Endonuclease GajA/Old nuclease/RecF-like AAA" evidence="2">
    <location>
        <begin position="4"/>
        <end position="72"/>
    </location>
</feature>
<dbReference type="EMBL" id="JACIDU010000011">
    <property type="protein sequence ID" value="MBB4104332.1"/>
    <property type="molecule type" value="Genomic_DNA"/>
</dbReference>
<organism evidence="3 4">
    <name type="scientific">Allorhizobium borbori</name>
    <dbReference type="NCBI Taxonomy" id="485907"/>
    <lineage>
        <taxon>Bacteria</taxon>
        <taxon>Pseudomonadati</taxon>
        <taxon>Pseudomonadota</taxon>
        <taxon>Alphaproteobacteria</taxon>
        <taxon>Hyphomicrobiales</taxon>
        <taxon>Rhizobiaceae</taxon>
        <taxon>Rhizobium/Agrobacterium group</taxon>
        <taxon>Allorhizobium</taxon>
    </lineage>
</organism>
<evidence type="ECO:0000313" key="4">
    <source>
        <dbReference type="Proteomes" id="UP000584824"/>
    </source>
</evidence>
<dbReference type="InterPro" id="IPR041685">
    <property type="entry name" value="AAA_GajA/Old/RecF-like"/>
</dbReference>
<dbReference type="AlphaFoldDB" id="A0A7W6P213"/>
<dbReference type="InterPro" id="IPR051396">
    <property type="entry name" value="Bact_Antivir_Def_Nuclease"/>
</dbReference>
<keyword evidence="4" id="KW-1185">Reference proteome</keyword>
<dbReference type="Proteomes" id="UP000584824">
    <property type="component" value="Unassembled WGS sequence"/>
</dbReference>
<evidence type="ECO:0000256" key="1">
    <source>
        <dbReference type="SAM" id="Coils"/>
    </source>
</evidence>
<feature type="coiled-coil region" evidence="1">
    <location>
        <begin position="349"/>
        <end position="376"/>
    </location>
</feature>
<dbReference type="SUPFAM" id="SSF52540">
    <property type="entry name" value="P-loop containing nucleoside triphosphate hydrolases"/>
    <property type="match status" value="1"/>
</dbReference>
<dbReference type="InterPro" id="IPR027417">
    <property type="entry name" value="P-loop_NTPase"/>
</dbReference>
<comment type="caution">
    <text evidence="3">The sequence shown here is derived from an EMBL/GenBank/DDBJ whole genome shotgun (WGS) entry which is preliminary data.</text>
</comment>
<dbReference type="Pfam" id="PF13175">
    <property type="entry name" value="AAA_15"/>
    <property type="match status" value="1"/>
</dbReference>
<proteinExistence type="predicted"/>
<dbReference type="Gene3D" id="3.40.50.300">
    <property type="entry name" value="P-loop containing nucleotide triphosphate hydrolases"/>
    <property type="match status" value="1"/>
</dbReference>
<name>A0A7W6P213_9HYPH</name>
<reference evidence="3 4" key="1">
    <citation type="submission" date="2020-08" db="EMBL/GenBank/DDBJ databases">
        <title>Genomic Encyclopedia of Type Strains, Phase IV (KMG-IV): sequencing the most valuable type-strain genomes for metagenomic binning, comparative biology and taxonomic classification.</title>
        <authorList>
            <person name="Goeker M."/>
        </authorList>
    </citation>
    <scope>NUCLEOTIDE SEQUENCE [LARGE SCALE GENOMIC DNA]</scope>
    <source>
        <strain evidence="3 4">DSM 26385</strain>
    </source>
</reference>
<accession>A0A7W6P213</accession>
<keyword evidence="1" id="KW-0175">Coiled coil</keyword>
<dbReference type="PANTHER" id="PTHR43581:SF4">
    <property type="entry name" value="ATP_GTP PHOSPHATASE"/>
    <property type="match status" value="1"/>
</dbReference>